<protein>
    <submittedName>
        <fullName evidence="2">Uncharacterized protein</fullName>
    </submittedName>
</protein>
<feature type="chain" id="PRO_5045711425" evidence="1">
    <location>
        <begin position="18"/>
        <end position="198"/>
    </location>
</feature>
<evidence type="ECO:0000256" key="1">
    <source>
        <dbReference type="SAM" id="SignalP"/>
    </source>
</evidence>
<sequence>MLLASSVVLQDALFVFAVLNEHDRTGTWDKILAVVKDKIANLRLGQFSRDFDMEPSSFFVEPRHYWGKSREDVDEFITTYKRAAKVSKSGKELSLCNRLDPDMSEKNKVRFLLWGLRPNLVEKAMFFSNETVEELLDHLRNIETGLYYTQSRESYNTGNTLRLQVGEQAYGKDHNEESSIDPVWTSEWRFNYSKGCRD</sequence>
<reference evidence="2 3" key="1">
    <citation type="submission" date="2023-02" db="EMBL/GenBank/DDBJ databases">
        <title>LHISI_Scaffold_Assembly.</title>
        <authorList>
            <person name="Stuart O.P."/>
            <person name="Cleave R."/>
            <person name="Magrath M.J.L."/>
            <person name="Mikheyev A.S."/>
        </authorList>
    </citation>
    <scope>NUCLEOTIDE SEQUENCE [LARGE SCALE GENOMIC DNA]</scope>
    <source>
        <strain evidence="2">Daus_M_001</strain>
        <tissue evidence="2">Leg muscle</tissue>
    </source>
</reference>
<accession>A0ABQ9II99</accession>
<keyword evidence="1" id="KW-0732">Signal</keyword>
<organism evidence="2 3">
    <name type="scientific">Dryococelus australis</name>
    <dbReference type="NCBI Taxonomy" id="614101"/>
    <lineage>
        <taxon>Eukaryota</taxon>
        <taxon>Metazoa</taxon>
        <taxon>Ecdysozoa</taxon>
        <taxon>Arthropoda</taxon>
        <taxon>Hexapoda</taxon>
        <taxon>Insecta</taxon>
        <taxon>Pterygota</taxon>
        <taxon>Neoptera</taxon>
        <taxon>Polyneoptera</taxon>
        <taxon>Phasmatodea</taxon>
        <taxon>Verophasmatodea</taxon>
        <taxon>Anareolatae</taxon>
        <taxon>Phasmatidae</taxon>
        <taxon>Eurycanthinae</taxon>
        <taxon>Dryococelus</taxon>
    </lineage>
</organism>
<dbReference type="EMBL" id="JARBHB010000001">
    <property type="protein sequence ID" value="KAJ8896366.1"/>
    <property type="molecule type" value="Genomic_DNA"/>
</dbReference>
<evidence type="ECO:0000313" key="2">
    <source>
        <dbReference type="EMBL" id="KAJ8896366.1"/>
    </source>
</evidence>
<name>A0ABQ9II99_9NEOP</name>
<gene>
    <name evidence="2" type="ORF">PR048_001710</name>
</gene>
<comment type="caution">
    <text evidence="2">The sequence shown here is derived from an EMBL/GenBank/DDBJ whole genome shotgun (WGS) entry which is preliminary data.</text>
</comment>
<feature type="signal peptide" evidence="1">
    <location>
        <begin position="1"/>
        <end position="17"/>
    </location>
</feature>
<keyword evidence="3" id="KW-1185">Reference proteome</keyword>
<proteinExistence type="predicted"/>
<dbReference type="Proteomes" id="UP001159363">
    <property type="component" value="Chromosome 1"/>
</dbReference>
<evidence type="ECO:0000313" key="3">
    <source>
        <dbReference type="Proteomes" id="UP001159363"/>
    </source>
</evidence>